<feature type="region of interest" description="Disordered" evidence="1">
    <location>
        <begin position="47"/>
        <end position="150"/>
    </location>
</feature>
<reference evidence="2" key="1">
    <citation type="submission" date="2021-09" db="EMBL/GenBank/DDBJ databases">
        <title>Network and meta-omics reveal the key degrader and cooperation patterns in an efficient 1,4-dioxane-degrading microbial community.</title>
        <authorList>
            <person name="Dai C."/>
        </authorList>
    </citation>
    <scope>NUCLEOTIDE SEQUENCE</scope>
    <source>
        <strain evidence="2">ZM13</strain>
    </source>
</reference>
<gene>
    <name evidence="2" type="ORF">K9D25_00775</name>
</gene>
<dbReference type="KEGG" id="apol:K9D25_00775"/>
<name>A0A9E7A280_9HYPH</name>
<sequence length="150" mass="15588">MSLNDDDIRARAHRLWEADGRPDGQSDHYWFLARDMLVAEGRAMGEGASGAFRPVDAAEAPPEPTGAADGRPAPSAEGGIESAERPPVPLSPAAEPNVASDPGQGGNAPVSEIDSIRRTLEVPPSRRGSAAPADDRAGAMSGLAGSRKRR</sequence>
<proteinExistence type="predicted"/>
<evidence type="ECO:0000313" key="3">
    <source>
        <dbReference type="Proteomes" id="UP000831684"/>
    </source>
</evidence>
<dbReference type="InterPro" id="IPR021327">
    <property type="entry name" value="DUF2934"/>
</dbReference>
<organism evidence="2 3">
    <name type="scientific">Ancylobacter polymorphus</name>
    <dbReference type="NCBI Taxonomy" id="223390"/>
    <lineage>
        <taxon>Bacteria</taxon>
        <taxon>Pseudomonadati</taxon>
        <taxon>Pseudomonadota</taxon>
        <taxon>Alphaproteobacteria</taxon>
        <taxon>Hyphomicrobiales</taxon>
        <taxon>Xanthobacteraceae</taxon>
        <taxon>Ancylobacter</taxon>
    </lineage>
</organism>
<feature type="compositionally biased region" description="Low complexity" evidence="1">
    <location>
        <begin position="57"/>
        <end position="70"/>
    </location>
</feature>
<dbReference type="AlphaFoldDB" id="A0A9E7A280"/>
<dbReference type="EMBL" id="CP083239">
    <property type="protein sequence ID" value="UOK71293.1"/>
    <property type="molecule type" value="Genomic_DNA"/>
</dbReference>
<dbReference type="RefSeq" id="WP_244378301.1">
    <property type="nucleotide sequence ID" value="NZ_CP083239.1"/>
</dbReference>
<evidence type="ECO:0000256" key="1">
    <source>
        <dbReference type="SAM" id="MobiDB-lite"/>
    </source>
</evidence>
<accession>A0A9E7A280</accession>
<protein>
    <submittedName>
        <fullName evidence="2">DUF2934 domain-containing protein</fullName>
    </submittedName>
</protein>
<dbReference type="Pfam" id="PF11154">
    <property type="entry name" value="DUF2934"/>
    <property type="match status" value="1"/>
</dbReference>
<evidence type="ECO:0000313" key="2">
    <source>
        <dbReference type="EMBL" id="UOK71293.1"/>
    </source>
</evidence>
<dbReference type="Proteomes" id="UP000831684">
    <property type="component" value="Chromosome"/>
</dbReference>